<evidence type="ECO:0000313" key="12">
    <source>
        <dbReference type="EMBL" id="RXJ44421.1"/>
    </source>
</evidence>
<comment type="catalytic activity">
    <reaction evidence="2">
        <text>L-glutamyl-[protein] + S-adenosyl-L-methionine = [protein]-L-glutamate 5-O-methyl ester + S-adenosyl-L-homocysteine</text>
        <dbReference type="Rhea" id="RHEA:24452"/>
        <dbReference type="Rhea" id="RHEA-COMP:10208"/>
        <dbReference type="Rhea" id="RHEA-COMP:10311"/>
        <dbReference type="ChEBI" id="CHEBI:29973"/>
        <dbReference type="ChEBI" id="CHEBI:57856"/>
        <dbReference type="ChEBI" id="CHEBI:59789"/>
        <dbReference type="ChEBI" id="CHEBI:82795"/>
        <dbReference type="EC" id="2.1.1.80"/>
    </reaction>
</comment>
<keyword evidence="6" id="KW-0378">Hydrolase</keyword>
<dbReference type="GO" id="GO:0032259">
    <property type="term" value="P:methylation"/>
    <property type="evidence" value="ECO:0007669"/>
    <property type="project" value="UniProtKB-KW"/>
</dbReference>
<keyword evidence="6" id="KW-0145">Chemotaxis</keyword>
<dbReference type="GO" id="GO:0008983">
    <property type="term" value="F:protein-glutamate O-methyltransferase activity"/>
    <property type="evidence" value="ECO:0007669"/>
    <property type="project" value="UniProtKB-EC"/>
</dbReference>
<dbReference type="PROSITE" id="PS50123">
    <property type="entry name" value="CHER"/>
    <property type="match status" value="1"/>
</dbReference>
<feature type="domain" description="CheR-type methyltransferase" evidence="11">
    <location>
        <begin position="222"/>
        <end position="489"/>
    </location>
</feature>
<dbReference type="SUPFAM" id="SSF47757">
    <property type="entry name" value="Chemotaxis receptor methyltransferase CheR, N-terminal domain"/>
    <property type="match status" value="1"/>
</dbReference>
<dbReference type="Pfam" id="PF01339">
    <property type="entry name" value="CheB_methylest"/>
    <property type="match status" value="1"/>
</dbReference>
<dbReference type="InterPro" id="IPR029063">
    <property type="entry name" value="SAM-dependent_MTases_sf"/>
</dbReference>
<dbReference type="EMBL" id="SDDZ01000018">
    <property type="protein sequence ID" value="RXJ44421.1"/>
    <property type="molecule type" value="Genomic_DNA"/>
</dbReference>
<reference evidence="12 13" key="1">
    <citation type="submission" date="2019-01" db="EMBL/GenBank/DDBJ databases">
        <title>Genome sequence of the Antarctic species Gelidibacter gilvus ACAM 158(T).</title>
        <authorList>
            <person name="Bowman J.P."/>
        </authorList>
    </citation>
    <scope>NUCLEOTIDE SEQUENCE [LARGE SCALE GENOMIC DNA]</scope>
    <source>
        <strain evidence="12 13">IC158</strain>
    </source>
</reference>
<dbReference type="GO" id="GO:0005737">
    <property type="term" value="C:cytoplasm"/>
    <property type="evidence" value="ECO:0007669"/>
    <property type="project" value="InterPro"/>
</dbReference>
<dbReference type="InterPro" id="IPR050903">
    <property type="entry name" value="Bact_Chemotaxis_MeTrfase"/>
</dbReference>
<evidence type="ECO:0000256" key="2">
    <source>
        <dbReference type="ARBA" id="ARBA00001541"/>
    </source>
</evidence>
<comment type="catalytic activity">
    <reaction evidence="1">
        <text>ATP + protein L-histidine = ADP + protein N-phospho-L-histidine.</text>
        <dbReference type="EC" id="2.7.13.3"/>
    </reaction>
</comment>
<dbReference type="GO" id="GO:0000156">
    <property type="term" value="F:phosphorelay response regulator activity"/>
    <property type="evidence" value="ECO:0007669"/>
    <property type="project" value="InterPro"/>
</dbReference>
<dbReference type="InterPro" id="IPR035965">
    <property type="entry name" value="PAS-like_dom_sf"/>
</dbReference>
<feature type="coiled-coil region" evidence="7">
    <location>
        <begin position="873"/>
        <end position="900"/>
    </location>
</feature>
<feature type="active site" evidence="6">
    <location>
        <position position="144"/>
    </location>
</feature>
<feature type="active site" evidence="6">
    <location>
        <position position="53"/>
    </location>
</feature>
<dbReference type="InterPro" id="IPR036804">
    <property type="entry name" value="CheR_N_sf"/>
</dbReference>
<feature type="active site" evidence="6">
    <location>
        <position position="26"/>
    </location>
</feature>
<dbReference type="SUPFAM" id="SSF47384">
    <property type="entry name" value="Homodimeric domain of signal transducing histidine kinase"/>
    <property type="match status" value="1"/>
</dbReference>
<evidence type="ECO:0000259" key="11">
    <source>
        <dbReference type="PROSITE" id="PS50123"/>
    </source>
</evidence>
<dbReference type="SUPFAM" id="SSF52738">
    <property type="entry name" value="Methylesterase CheB, C-terminal domain"/>
    <property type="match status" value="1"/>
</dbReference>
<dbReference type="Pfam" id="PF01739">
    <property type="entry name" value="CheR"/>
    <property type="match status" value="1"/>
</dbReference>
<dbReference type="SMART" id="SM00387">
    <property type="entry name" value="HATPase_c"/>
    <property type="match status" value="1"/>
</dbReference>
<dbReference type="SMART" id="SM00388">
    <property type="entry name" value="HisKA"/>
    <property type="match status" value="1"/>
</dbReference>
<dbReference type="Pfam" id="PF00512">
    <property type="entry name" value="HisKA"/>
    <property type="match status" value="1"/>
</dbReference>
<dbReference type="InterPro" id="IPR000673">
    <property type="entry name" value="Sig_transdc_resp-reg_Me-estase"/>
</dbReference>
<keyword evidence="7" id="KW-0175">Coiled coil</keyword>
<dbReference type="PROSITE" id="PS50122">
    <property type="entry name" value="CHEB"/>
    <property type="match status" value="1"/>
</dbReference>
<gene>
    <name evidence="12" type="ORF">ESZ48_18005</name>
</gene>
<evidence type="ECO:0000256" key="4">
    <source>
        <dbReference type="ARBA" id="ARBA00022679"/>
    </source>
</evidence>
<dbReference type="GO" id="GO:0000155">
    <property type="term" value="F:phosphorelay sensor kinase activity"/>
    <property type="evidence" value="ECO:0007669"/>
    <property type="project" value="InterPro"/>
</dbReference>
<feature type="domain" description="Histidine kinase" evidence="8">
    <location>
        <begin position="907"/>
        <end position="1135"/>
    </location>
</feature>
<dbReference type="OrthoDB" id="9816309at2"/>
<accession>A0A4Q0XBG5</accession>
<dbReference type="Gene3D" id="3.40.50.180">
    <property type="entry name" value="Methylesterase CheB, C-terminal domain"/>
    <property type="match status" value="1"/>
</dbReference>
<dbReference type="SMART" id="SM00138">
    <property type="entry name" value="MeTrc"/>
    <property type="match status" value="1"/>
</dbReference>
<dbReference type="InterPro" id="IPR000780">
    <property type="entry name" value="CheR_MeTrfase"/>
</dbReference>
<dbReference type="AlphaFoldDB" id="A0A4Q0XBG5"/>
<dbReference type="Gene3D" id="1.10.287.130">
    <property type="match status" value="1"/>
</dbReference>
<evidence type="ECO:0000256" key="6">
    <source>
        <dbReference type="PROSITE-ProRule" id="PRU00050"/>
    </source>
</evidence>
<dbReference type="Gene3D" id="3.30.565.10">
    <property type="entry name" value="Histidine kinase-like ATPase, C-terminal domain"/>
    <property type="match status" value="1"/>
</dbReference>
<dbReference type="Proteomes" id="UP000289792">
    <property type="component" value="Unassembled WGS sequence"/>
</dbReference>
<evidence type="ECO:0000256" key="5">
    <source>
        <dbReference type="ARBA" id="ARBA00022691"/>
    </source>
</evidence>
<dbReference type="InterPro" id="IPR005467">
    <property type="entry name" value="His_kinase_dom"/>
</dbReference>
<dbReference type="Pfam" id="PF08448">
    <property type="entry name" value="PAS_4"/>
    <property type="match status" value="1"/>
</dbReference>
<dbReference type="InterPro" id="IPR022642">
    <property type="entry name" value="CheR_C"/>
</dbReference>
<dbReference type="CDD" id="cd00082">
    <property type="entry name" value="HisKA"/>
    <property type="match status" value="1"/>
</dbReference>
<dbReference type="Gene3D" id="3.30.450.20">
    <property type="entry name" value="PAS domain"/>
    <property type="match status" value="1"/>
</dbReference>
<dbReference type="CDD" id="cd16434">
    <property type="entry name" value="CheB-CheR_fusion"/>
    <property type="match status" value="1"/>
</dbReference>
<dbReference type="InterPro" id="IPR000700">
    <property type="entry name" value="PAS-assoc_C"/>
</dbReference>
<dbReference type="SUPFAM" id="SSF53335">
    <property type="entry name" value="S-adenosyl-L-methionine-dependent methyltransferases"/>
    <property type="match status" value="1"/>
</dbReference>
<comment type="caution">
    <text evidence="12">The sequence shown here is derived from an EMBL/GenBank/DDBJ whole genome shotgun (WGS) entry which is preliminary data.</text>
</comment>
<dbReference type="Gene3D" id="3.40.50.150">
    <property type="entry name" value="Vaccinia Virus protein VP39"/>
    <property type="match status" value="1"/>
</dbReference>
<dbReference type="PRINTS" id="PR00996">
    <property type="entry name" value="CHERMTFRASE"/>
</dbReference>
<keyword evidence="4" id="KW-0808">Transferase</keyword>
<dbReference type="SUPFAM" id="SSF55785">
    <property type="entry name" value="PYP-like sensor domain (PAS domain)"/>
    <property type="match status" value="1"/>
</dbReference>
<evidence type="ECO:0000256" key="7">
    <source>
        <dbReference type="SAM" id="Coils"/>
    </source>
</evidence>
<dbReference type="PANTHER" id="PTHR24422">
    <property type="entry name" value="CHEMOTAXIS PROTEIN METHYLTRANSFERASE"/>
    <property type="match status" value="1"/>
</dbReference>
<dbReference type="Pfam" id="PF02518">
    <property type="entry name" value="HATPase_c"/>
    <property type="match status" value="1"/>
</dbReference>
<dbReference type="Gene3D" id="1.10.155.10">
    <property type="entry name" value="Chemotaxis receptor methyltransferase CheR, N-terminal domain"/>
    <property type="match status" value="1"/>
</dbReference>
<evidence type="ECO:0000256" key="3">
    <source>
        <dbReference type="ARBA" id="ARBA00022603"/>
    </source>
</evidence>
<dbReference type="SUPFAM" id="SSF55874">
    <property type="entry name" value="ATPase domain of HSP90 chaperone/DNA topoisomerase II/histidine kinase"/>
    <property type="match status" value="1"/>
</dbReference>
<sequence length="1141" mass="129388">MATEKKIKKQPPATLQNFPVIGIGASAGGLEAFKKLLAAIPESSGMAYVLVQHLDPEHESMLPEILQRVTKIPVHEITEDIHLAPDHIYTIPSNKILTSTNGVLQLTPRDNKILNLSIDIFFTSLAEVHKEFAVGVILSGTGKDGTKGLKSIKEYGGISIAQDMESAAYDGMPENAINAGVVDFILAPEEIPEHLLQINSTEKKIKVKEKEDPDAKDDGSVFKQILSVLRQRCGVDFTHYKEPTLRRRLARRIAIVKKKNLTNYLEFLRTDDAEQDALFQDMLIPVTSFFRDPKAFETLSEKVLPSILKNKNPDGLIRLWVAGCSTGEEAYSIAICLQEFLKANPDKDREQPKIQIFASDISEKAIKKARSGIYTRAEIETVAAAHIENYFTKINGGYEVNKLIRDMCVFATHNFLKDPPFAKMDLISCRNVLIYMDSFLQQKAFGTFHYALKENGFLFLGKSESIGASSDLFASVAKKEKIYSRKPVKGRFRHIATELKEKASKRKFKSIIKPEATQTDFRKSAEAIMISKSPASVVVNEQMDIVHIHGDVTDFLQSPQGKPTHNLLLMAREGLGFELRNAIHKASKNQAAVIKENIPMGRNSQTEEDAKGKQFSVTIEIIPITDTVERHYLIRFEKIAIPNEKEEKLSSIGKTKAAEAAKRIEQLEKELAFNREDMRSITEEMEAANEELQSANEELQSSNEEMQSLNEEMETSKEELQSTNEELIIVNHELYEKQEQLSAARIYSDSIVSTMRHPLIVLDKNLNIKTANAAFYKKFKVDESETENKWFYEIQHHQFDDFKLRSMLVKVLSQKNHIDDFEIILNLPELGNRNLLMNARQIKNEKTSEQLILLAIEDVTERRLAEQKLKTFAEELETKVKKRTADLKKSNEELKQTNTQLDQFAHIASHDLQEPLRKILTFSKLLQNYHKEELSLEAQSYLDKIENASSRMTTLIRDLLNYSSLLEHEKVHVKTDLNETVKNVLTDFELLINERKAKITCDDLPTIDAIPLQMTQLFYNLIGNALKFSRADVPSVITITARTLTEKQIKKYPSLNPLLSYAEIIVKDNGIGFDQKYVKKIFTIFQKLHNNENFAGTGIGLALTKKIIKNHQGVTFAIGEENKGASFHVILPFKQSKKPNQ</sequence>
<dbReference type="InterPro" id="IPR022641">
    <property type="entry name" value="CheR_N"/>
</dbReference>
<evidence type="ECO:0000259" key="9">
    <source>
        <dbReference type="PROSITE" id="PS50113"/>
    </source>
</evidence>
<evidence type="ECO:0000313" key="13">
    <source>
        <dbReference type="Proteomes" id="UP000289792"/>
    </source>
</evidence>
<dbReference type="PROSITE" id="PS50109">
    <property type="entry name" value="HIS_KIN"/>
    <property type="match status" value="1"/>
</dbReference>
<organism evidence="12 13">
    <name type="scientific">Gelidibacter gilvus</name>
    <dbReference type="NCBI Taxonomy" id="59602"/>
    <lineage>
        <taxon>Bacteria</taxon>
        <taxon>Pseudomonadati</taxon>
        <taxon>Bacteroidota</taxon>
        <taxon>Flavobacteriia</taxon>
        <taxon>Flavobacteriales</taxon>
        <taxon>Flavobacteriaceae</taxon>
        <taxon>Gelidibacter</taxon>
    </lineage>
</organism>
<dbReference type="GO" id="GO:0006935">
    <property type="term" value="P:chemotaxis"/>
    <property type="evidence" value="ECO:0007669"/>
    <property type="project" value="UniProtKB-UniRule"/>
</dbReference>
<dbReference type="RefSeq" id="WP_129018892.1">
    <property type="nucleotide sequence ID" value="NZ_SDDZ01000018.1"/>
</dbReference>
<dbReference type="InterPro" id="IPR035909">
    <property type="entry name" value="CheB_C"/>
</dbReference>
<evidence type="ECO:0000259" key="10">
    <source>
        <dbReference type="PROSITE" id="PS50122"/>
    </source>
</evidence>
<dbReference type="InterPro" id="IPR036890">
    <property type="entry name" value="HATPase_C_sf"/>
</dbReference>
<proteinExistence type="predicted"/>
<keyword evidence="13" id="KW-1185">Reference proteome</keyword>
<evidence type="ECO:0000259" key="8">
    <source>
        <dbReference type="PROSITE" id="PS50109"/>
    </source>
</evidence>
<name>A0A4Q0XBG5_9FLAO</name>
<dbReference type="GO" id="GO:0008984">
    <property type="term" value="F:protein-glutamate methylesterase activity"/>
    <property type="evidence" value="ECO:0007669"/>
    <property type="project" value="InterPro"/>
</dbReference>
<keyword evidence="5" id="KW-0949">S-adenosyl-L-methionine</keyword>
<dbReference type="InterPro" id="IPR036097">
    <property type="entry name" value="HisK_dim/P_sf"/>
</dbReference>
<feature type="coiled-coil region" evidence="7">
    <location>
        <begin position="657"/>
        <end position="733"/>
    </location>
</feature>
<dbReference type="InterPro" id="IPR013656">
    <property type="entry name" value="PAS_4"/>
</dbReference>
<evidence type="ECO:0000256" key="1">
    <source>
        <dbReference type="ARBA" id="ARBA00000085"/>
    </source>
</evidence>
<dbReference type="InterPro" id="IPR003594">
    <property type="entry name" value="HATPase_dom"/>
</dbReference>
<dbReference type="PROSITE" id="PS50113">
    <property type="entry name" value="PAC"/>
    <property type="match status" value="1"/>
</dbReference>
<feature type="domain" description="PAC" evidence="9">
    <location>
        <begin position="819"/>
        <end position="871"/>
    </location>
</feature>
<dbReference type="Pfam" id="PF03705">
    <property type="entry name" value="CheR_N"/>
    <property type="match status" value="1"/>
</dbReference>
<dbReference type="InterPro" id="IPR003661">
    <property type="entry name" value="HisK_dim/P_dom"/>
</dbReference>
<keyword evidence="3" id="KW-0489">Methyltransferase</keyword>
<protein>
    <submittedName>
        <fullName evidence="12">Uncharacterized protein</fullName>
    </submittedName>
</protein>
<feature type="domain" description="CheB-type methylesterase" evidence="10">
    <location>
        <begin position="14"/>
        <end position="202"/>
    </location>
</feature>